<evidence type="ECO:0000256" key="3">
    <source>
        <dbReference type="ARBA" id="ARBA00023163"/>
    </source>
</evidence>
<accession>A0ABS4JH93</accession>
<organism evidence="5 6">
    <name type="scientific">Paenibacillus shirakamiensis</name>
    <dbReference type="NCBI Taxonomy" id="1265935"/>
    <lineage>
        <taxon>Bacteria</taxon>
        <taxon>Bacillati</taxon>
        <taxon>Bacillota</taxon>
        <taxon>Bacilli</taxon>
        <taxon>Bacillales</taxon>
        <taxon>Paenibacillaceae</taxon>
        <taxon>Paenibacillus</taxon>
    </lineage>
</organism>
<keyword evidence="3" id="KW-0804">Transcription</keyword>
<dbReference type="SUPFAM" id="SSF46785">
    <property type="entry name" value="Winged helix' DNA-binding domain"/>
    <property type="match status" value="1"/>
</dbReference>
<comment type="caution">
    <text evidence="5">The sequence shown here is derived from an EMBL/GenBank/DDBJ whole genome shotgun (WGS) entry which is preliminary data.</text>
</comment>
<dbReference type="Pfam" id="PF07702">
    <property type="entry name" value="UTRA"/>
    <property type="match status" value="1"/>
</dbReference>
<dbReference type="GO" id="GO:0003677">
    <property type="term" value="F:DNA binding"/>
    <property type="evidence" value="ECO:0007669"/>
    <property type="project" value="UniProtKB-KW"/>
</dbReference>
<dbReference type="PRINTS" id="PR00035">
    <property type="entry name" value="HTHGNTR"/>
</dbReference>
<dbReference type="SMART" id="SM00866">
    <property type="entry name" value="UTRA"/>
    <property type="match status" value="1"/>
</dbReference>
<dbReference type="PROSITE" id="PS50949">
    <property type="entry name" value="HTH_GNTR"/>
    <property type="match status" value="1"/>
</dbReference>
<dbReference type="CDD" id="cd07377">
    <property type="entry name" value="WHTH_GntR"/>
    <property type="match status" value="1"/>
</dbReference>
<dbReference type="EMBL" id="JAGGLD010000001">
    <property type="protein sequence ID" value="MBP2000321.1"/>
    <property type="molecule type" value="Genomic_DNA"/>
</dbReference>
<feature type="domain" description="HTH gntR-type" evidence="4">
    <location>
        <begin position="8"/>
        <end position="76"/>
    </location>
</feature>
<proteinExistence type="predicted"/>
<evidence type="ECO:0000313" key="5">
    <source>
        <dbReference type="EMBL" id="MBP2000321.1"/>
    </source>
</evidence>
<dbReference type="InterPro" id="IPR036388">
    <property type="entry name" value="WH-like_DNA-bd_sf"/>
</dbReference>
<dbReference type="InterPro" id="IPR028978">
    <property type="entry name" value="Chorismate_lyase_/UTRA_dom_sf"/>
</dbReference>
<dbReference type="PANTHER" id="PTHR44846:SF1">
    <property type="entry name" value="MANNOSYL-D-GLYCERATE TRANSPORT_METABOLISM SYSTEM REPRESSOR MNGR-RELATED"/>
    <property type="match status" value="1"/>
</dbReference>
<dbReference type="PANTHER" id="PTHR44846">
    <property type="entry name" value="MANNOSYL-D-GLYCERATE TRANSPORT/METABOLISM SYSTEM REPRESSOR MNGR-RELATED"/>
    <property type="match status" value="1"/>
</dbReference>
<keyword evidence="6" id="KW-1185">Reference proteome</keyword>
<evidence type="ECO:0000259" key="4">
    <source>
        <dbReference type="PROSITE" id="PS50949"/>
    </source>
</evidence>
<dbReference type="Pfam" id="PF00392">
    <property type="entry name" value="GntR"/>
    <property type="match status" value="1"/>
</dbReference>
<reference evidence="5 6" key="1">
    <citation type="submission" date="2021-03" db="EMBL/GenBank/DDBJ databases">
        <title>Genomic Encyclopedia of Type Strains, Phase IV (KMG-IV): sequencing the most valuable type-strain genomes for metagenomic binning, comparative biology and taxonomic classification.</title>
        <authorList>
            <person name="Goeker M."/>
        </authorList>
    </citation>
    <scope>NUCLEOTIDE SEQUENCE [LARGE SCALE GENOMIC DNA]</scope>
    <source>
        <strain evidence="5 6">DSM 26806</strain>
    </source>
</reference>
<dbReference type="InterPro" id="IPR036390">
    <property type="entry name" value="WH_DNA-bd_sf"/>
</dbReference>
<sequence>MVMKRNQGPLYLQLKKVLKDRILHGIYPLGTLIPSEPQLEQEFDVSKMTVRNAVKELAQEGLIEKRSGIGTKVIRNTSLTKLSKGKRFTEILVEEGHQIRKSLIRSSWNTNEAGSALFDMFGKNCLRVERLYELDGKPYIHYVHYLAPSVPQAKDNELGSQSLYEFIEESHIVLDKFRDQFTVGMATDELAKLLSVPVGTALLKRIRYSLDATEQIMEYSEGHYNTELQHYLVSYDV</sequence>
<dbReference type="Gene3D" id="1.10.10.10">
    <property type="entry name" value="Winged helix-like DNA-binding domain superfamily/Winged helix DNA-binding domain"/>
    <property type="match status" value="1"/>
</dbReference>
<evidence type="ECO:0000256" key="2">
    <source>
        <dbReference type="ARBA" id="ARBA00023125"/>
    </source>
</evidence>
<dbReference type="SUPFAM" id="SSF64288">
    <property type="entry name" value="Chorismate lyase-like"/>
    <property type="match status" value="1"/>
</dbReference>
<dbReference type="Gene3D" id="3.40.1410.10">
    <property type="entry name" value="Chorismate lyase-like"/>
    <property type="match status" value="1"/>
</dbReference>
<dbReference type="InterPro" id="IPR011663">
    <property type="entry name" value="UTRA"/>
</dbReference>
<dbReference type="InterPro" id="IPR000524">
    <property type="entry name" value="Tscrpt_reg_HTH_GntR"/>
</dbReference>
<keyword evidence="2 5" id="KW-0238">DNA-binding</keyword>
<dbReference type="InterPro" id="IPR050679">
    <property type="entry name" value="Bact_HTH_transcr_reg"/>
</dbReference>
<dbReference type="SMART" id="SM00345">
    <property type="entry name" value="HTH_GNTR"/>
    <property type="match status" value="1"/>
</dbReference>
<protein>
    <submittedName>
        <fullName evidence="5">DNA-binding GntR family transcriptional regulator</fullName>
    </submittedName>
</protein>
<dbReference type="RefSeq" id="WP_209860250.1">
    <property type="nucleotide sequence ID" value="NZ_JAGGLD010000001.1"/>
</dbReference>
<evidence type="ECO:0000256" key="1">
    <source>
        <dbReference type="ARBA" id="ARBA00023015"/>
    </source>
</evidence>
<gene>
    <name evidence="5" type="ORF">J2Z69_001340</name>
</gene>
<keyword evidence="1" id="KW-0805">Transcription regulation</keyword>
<evidence type="ECO:0000313" key="6">
    <source>
        <dbReference type="Proteomes" id="UP001519288"/>
    </source>
</evidence>
<dbReference type="Proteomes" id="UP001519288">
    <property type="component" value="Unassembled WGS sequence"/>
</dbReference>
<name>A0ABS4JH93_9BACL</name>